<keyword evidence="2" id="KW-1185">Reference proteome</keyword>
<reference evidence="1" key="1">
    <citation type="submission" date="2023-06" db="EMBL/GenBank/DDBJ databases">
        <title>Black Yeasts Isolated from many extreme environments.</title>
        <authorList>
            <person name="Coleine C."/>
            <person name="Stajich J.E."/>
            <person name="Selbmann L."/>
        </authorList>
    </citation>
    <scope>NUCLEOTIDE SEQUENCE</scope>
    <source>
        <strain evidence="1">CCFEE 5200</strain>
    </source>
</reference>
<organism evidence="1 2">
    <name type="scientific">Friedmanniomyces endolithicus</name>
    <dbReference type="NCBI Taxonomy" id="329885"/>
    <lineage>
        <taxon>Eukaryota</taxon>
        <taxon>Fungi</taxon>
        <taxon>Dikarya</taxon>
        <taxon>Ascomycota</taxon>
        <taxon>Pezizomycotina</taxon>
        <taxon>Dothideomycetes</taxon>
        <taxon>Dothideomycetidae</taxon>
        <taxon>Mycosphaerellales</taxon>
        <taxon>Teratosphaeriaceae</taxon>
        <taxon>Friedmanniomyces</taxon>
    </lineage>
</organism>
<dbReference type="Proteomes" id="UP001175353">
    <property type="component" value="Unassembled WGS sequence"/>
</dbReference>
<gene>
    <name evidence="1" type="primary">MAM33_3</name>
    <name evidence="1" type="ORF">LTR91_026084</name>
</gene>
<accession>A0AAN6K2E9</accession>
<dbReference type="Pfam" id="PF02330">
    <property type="entry name" value="MAM33"/>
    <property type="match status" value="1"/>
</dbReference>
<evidence type="ECO:0000313" key="2">
    <source>
        <dbReference type="Proteomes" id="UP001175353"/>
    </source>
</evidence>
<dbReference type="GO" id="GO:0042256">
    <property type="term" value="P:cytosolic ribosome assembly"/>
    <property type="evidence" value="ECO:0007669"/>
    <property type="project" value="TreeGrafter"/>
</dbReference>
<dbReference type="InterPro" id="IPR036561">
    <property type="entry name" value="MAM33_sf"/>
</dbReference>
<dbReference type="Gene3D" id="3.10.280.10">
    <property type="entry name" value="Mitochondrial glycoprotein"/>
    <property type="match status" value="1"/>
</dbReference>
<dbReference type="AlphaFoldDB" id="A0AAN6K2E9"/>
<dbReference type="EMBL" id="JAUJLE010000969">
    <property type="protein sequence ID" value="KAK0949890.1"/>
    <property type="molecule type" value="Genomic_DNA"/>
</dbReference>
<dbReference type="PANTHER" id="PTHR10826:SF1">
    <property type="entry name" value="COMPLEMENT COMPONENT 1 Q SUBCOMPONENT-BINDING PROTEIN, MITOCHONDRIAL"/>
    <property type="match status" value="1"/>
</dbReference>
<protein>
    <submittedName>
        <fullName evidence="1">Mitochondrial acidic protein mam33</fullName>
    </submittedName>
</protein>
<proteinExistence type="predicted"/>
<dbReference type="GO" id="GO:0005759">
    <property type="term" value="C:mitochondrial matrix"/>
    <property type="evidence" value="ECO:0007669"/>
    <property type="project" value="InterPro"/>
</dbReference>
<feature type="non-terminal residue" evidence="1">
    <location>
        <position position="1"/>
    </location>
</feature>
<name>A0AAN6K2E9_9PEZI</name>
<dbReference type="InterPro" id="IPR003428">
    <property type="entry name" value="MAM33"/>
</dbReference>
<dbReference type="SUPFAM" id="SSF54529">
    <property type="entry name" value="Mitochondrial glycoprotein MAM33-like"/>
    <property type="match status" value="1"/>
</dbReference>
<sequence length="51" mass="6002">QLDEEVQSLLEQYLDVRGINTALALFVPEYIDVKEQKEYTGWLQRVKGFVE</sequence>
<dbReference type="PANTHER" id="PTHR10826">
    <property type="entry name" value="COMPLEMENT COMPONENT 1"/>
    <property type="match status" value="1"/>
</dbReference>
<comment type="caution">
    <text evidence="1">The sequence shown here is derived from an EMBL/GenBank/DDBJ whole genome shotgun (WGS) entry which is preliminary data.</text>
</comment>
<evidence type="ECO:0000313" key="1">
    <source>
        <dbReference type="EMBL" id="KAK0949890.1"/>
    </source>
</evidence>